<comment type="caution">
    <text evidence="2">The sequence shown here is derived from an EMBL/GenBank/DDBJ whole genome shotgun (WGS) entry which is preliminary data.</text>
</comment>
<dbReference type="AlphaFoldDB" id="A0A3L6MS38"/>
<gene>
    <name evidence="2" type="ORF">BFJ65_g18431</name>
</gene>
<accession>A0A3L6MS38</accession>
<dbReference type="EMBL" id="MRCU01000019">
    <property type="protein sequence ID" value="RKK06878.1"/>
    <property type="molecule type" value="Genomic_DNA"/>
</dbReference>
<sequence>MGAVASILVQLSGPSVVCGIVPAALVKYEEGLTPRPADPFEFGTRTVVRDMHTRKTHGQGLERWVWHHGGAARDDDVVPARHPQLWHLYI</sequence>
<reference evidence="2 3" key="1">
    <citation type="journal article" date="2018" name="Sci. Rep.">
        <title>Characterisation of pathogen-specific regions and novel effector candidates in Fusarium oxysporum f. sp. cepae.</title>
        <authorList>
            <person name="Armitage A.D."/>
            <person name="Taylor A."/>
            <person name="Sobczyk M.K."/>
            <person name="Baxter L."/>
            <person name="Greenfield B.P."/>
            <person name="Bates H.J."/>
            <person name="Wilson F."/>
            <person name="Jackson A.C."/>
            <person name="Ott S."/>
            <person name="Harrison R.J."/>
            <person name="Clarkson J.P."/>
        </authorList>
    </citation>
    <scope>NUCLEOTIDE SEQUENCE [LARGE SCALE GENOMIC DNA]</scope>
    <source>
        <strain evidence="2 3">FoC_Fus2</strain>
    </source>
</reference>
<evidence type="ECO:0000256" key="1">
    <source>
        <dbReference type="SAM" id="SignalP"/>
    </source>
</evidence>
<protein>
    <submittedName>
        <fullName evidence="2">Uncharacterized protein</fullName>
    </submittedName>
</protein>
<evidence type="ECO:0000313" key="2">
    <source>
        <dbReference type="EMBL" id="RKK06878.1"/>
    </source>
</evidence>
<organism evidence="2 3">
    <name type="scientific">Fusarium oxysporum f. sp. cepae</name>
    <dbReference type="NCBI Taxonomy" id="396571"/>
    <lineage>
        <taxon>Eukaryota</taxon>
        <taxon>Fungi</taxon>
        <taxon>Dikarya</taxon>
        <taxon>Ascomycota</taxon>
        <taxon>Pezizomycotina</taxon>
        <taxon>Sordariomycetes</taxon>
        <taxon>Hypocreomycetidae</taxon>
        <taxon>Hypocreales</taxon>
        <taxon>Nectriaceae</taxon>
        <taxon>Fusarium</taxon>
        <taxon>Fusarium oxysporum species complex</taxon>
    </lineage>
</organism>
<feature type="chain" id="PRO_5017957376" evidence="1">
    <location>
        <begin position="20"/>
        <end position="90"/>
    </location>
</feature>
<dbReference type="Proteomes" id="UP000270866">
    <property type="component" value="Unassembled WGS sequence"/>
</dbReference>
<dbReference type="Gene3D" id="3.40.50.450">
    <property type="match status" value="1"/>
</dbReference>
<feature type="signal peptide" evidence="1">
    <location>
        <begin position="1"/>
        <end position="19"/>
    </location>
</feature>
<evidence type="ECO:0000313" key="3">
    <source>
        <dbReference type="Proteomes" id="UP000270866"/>
    </source>
</evidence>
<proteinExistence type="predicted"/>
<name>A0A3L6MS38_FUSOX</name>
<keyword evidence="1" id="KW-0732">Signal</keyword>